<feature type="domain" description="Flagellar hook-length control protein-like C-terminal" evidence="2">
    <location>
        <begin position="473"/>
        <end position="549"/>
    </location>
</feature>
<accession>B3EBG5</accession>
<dbReference type="EMBL" id="CP001089">
    <property type="protein sequence ID" value="ACD97004.1"/>
    <property type="molecule type" value="Genomic_DNA"/>
</dbReference>
<dbReference type="Pfam" id="PF02120">
    <property type="entry name" value="Flg_hook"/>
    <property type="match status" value="1"/>
</dbReference>
<dbReference type="Gene3D" id="3.30.750.140">
    <property type="match status" value="1"/>
</dbReference>
<evidence type="ECO:0000259" key="2">
    <source>
        <dbReference type="Pfam" id="PF02120"/>
    </source>
</evidence>
<dbReference type="Proteomes" id="UP000002420">
    <property type="component" value="Chromosome"/>
</dbReference>
<evidence type="ECO:0000313" key="4">
    <source>
        <dbReference type="Proteomes" id="UP000002420"/>
    </source>
</evidence>
<keyword evidence="3" id="KW-0282">Flagellum</keyword>
<dbReference type="eggNOG" id="COG3144">
    <property type="taxonomic scope" value="Bacteria"/>
</dbReference>
<gene>
    <name evidence="3" type="ordered locus">Glov_3298</name>
</gene>
<evidence type="ECO:0000313" key="3">
    <source>
        <dbReference type="EMBL" id="ACD97004.1"/>
    </source>
</evidence>
<dbReference type="STRING" id="398767.Glov_3298"/>
<organism evidence="3 4">
    <name type="scientific">Trichlorobacter lovleyi (strain ATCC BAA-1151 / DSM 17278 / SZ)</name>
    <name type="common">Geobacter lovleyi</name>
    <dbReference type="NCBI Taxonomy" id="398767"/>
    <lineage>
        <taxon>Bacteria</taxon>
        <taxon>Pseudomonadati</taxon>
        <taxon>Thermodesulfobacteriota</taxon>
        <taxon>Desulfuromonadia</taxon>
        <taxon>Geobacterales</taxon>
        <taxon>Geobacteraceae</taxon>
        <taxon>Trichlorobacter</taxon>
    </lineage>
</organism>
<dbReference type="InterPro" id="IPR021136">
    <property type="entry name" value="Flagellar_hook_control-like_C"/>
</dbReference>
<dbReference type="eggNOG" id="COG0457">
    <property type="taxonomic scope" value="Bacteria"/>
</dbReference>
<protein>
    <submittedName>
        <fullName evidence="3">Flagellar hook-length control protein</fullName>
    </submittedName>
</protein>
<dbReference type="InterPro" id="IPR038610">
    <property type="entry name" value="FliK-like_C_sf"/>
</dbReference>
<feature type="region of interest" description="Disordered" evidence="1">
    <location>
        <begin position="314"/>
        <end position="333"/>
    </location>
</feature>
<proteinExistence type="predicted"/>
<keyword evidence="4" id="KW-1185">Reference proteome</keyword>
<dbReference type="AlphaFoldDB" id="B3EBG5"/>
<keyword evidence="3" id="KW-0966">Cell projection</keyword>
<keyword evidence="3" id="KW-0969">Cilium</keyword>
<name>B3EBG5_TRIL1</name>
<dbReference type="HOGENOM" id="CLU_453269_0_0_7"/>
<dbReference type="PANTHER" id="PTHR34403">
    <property type="entry name" value="TOL-PAL SYSTEM PROTEIN TOLA"/>
    <property type="match status" value="1"/>
</dbReference>
<sequence>MDAGQIMMMPAAVQAAGMQLEGASQIDLVARNSGFDQLLTSVVQETQKQDVLLSEKDAGSVEVDFDLKRQEQNGMTLDPAILQMLASLLATPDAHISAAVNSTDALAADTMPVGVIAEMEVQPQARVEVQPQARVEVQPQARVEVQPQARVEVQPQARVEVQPQARVEVQPQARVEVQPQARVEVQPQARVEVQPQARVEVQPQARVEVQPQARVEVQPQARVEVQPQARVEVQPQARVEVQPQARVEVQPQARVEVQPQARVEVQPQARVEVQPQTRVEAQPQTRVEVQPQTRVEVQPQTRVEVQPQARVEVQPQTRVEAQPQTRVEVQPQTRVEVQPQARVEAEQTTKSPIAWLVYGRPVQMTNQTTAGQQALQVSGETRETGSTPAILMSRTTESDVVIPGLAVSSLDETGMQHGQSEPGTAHQFGATVQPNLMAVQGYAGETPAVDSEKAAVSDQVARQVVTHLKPSGREQGGDQSVTFRLSPEHLGDIQLSMHMDAKQGVKIEIVAENRGVRETLLQQADDLRETLARQNIKMDSFDVSTGLGGGASQQTRDWRQQVALQQQSQRVTGVERNLFRETAEIPIRYIEAQYQSTLDVRF</sequence>
<dbReference type="CDD" id="cd17470">
    <property type="entry name" value="T3SS_Flik_C"/>
    <property type="match status" value="1"/>
</dbReference>
<reference evidence="3 4" key="1">
    <citation type="submission" date="2008-05" db="EMBL/GenBank/DDBJ databases">
        <title>Complete sequence of chromosome of Geobacter lovleyi SZ.</title>
        <authorList>
            <consortium name="US DOE Joint Genome Institute"/>
            <person name="Lucas S."/>
            <person name="Copeland A."/>
            <person name="Lapidus A."/>
            <person name="Glavina del Rio T."/>
            <person name="Dalin E."/>
            <person name="Tice H."/>
            <person name="Bruce D."/>
            <person name="Goodwin L."/>
            <person name="Pitluck S."/>
            <person name="Chertkov O."/>
            <person name="Meincke L."/>
            <person name="Brettin T."/>
            <person name="Detter J.C."/>
            <person name="Han C."/>
            <person name="Tapia R."/>
            <person name="Kuske C.R."/>
            <person name="Schmutz J."/>
            <person name="Larimer F."/>
            <person name="Land M."/>
            <person name="Hauser L."/>
            <person name="Kyrpides N."/>
            <person name="Mikhailova N."/>
            <person name="Sung Y."/>
            <person name="Fletcher K.E."/>
            <person name="Ritalahti K.M."/>
            <person name="Loeffler F.E."/>
            <person name="Richardson P."/>
        </authorList>
    </citation>
    <scope>NUCLEOTIDE SEQUENCE [LARGE SCALE GENOMIC DNA]</scope>
    <source>
        <strain evidence="4">ATCC BAA-1151 / DSM 17278 / SZ</strain>
    </source>
</reference>
<evidence type="ECO:0000256" key="1">
    <source>
        <dbReference type="SAM" id="MobiDB-lite"/>
    </source>
</evidence>
<dbReference type="PANTHER" id="PTHR34403:SF14">
    <property type="entry name" value="OS05G0225800 PROTEIN"/>
    <property type="match status" value="1"/>
</dbReference>
<dbReference type="KEGG" id="glo:Glov_3298"/>
<dbReference type="InterPro" id="IPR050972">
    <property type="entry name" value="SDr-like"/>
</dbReference>